<feature type="domain" description="SPOR" evidence="3">
    <location>
        <begin position="383"/>
        <end position="451"/>
    </location>
</feature>
<sequence length="457" mass="47251">MKKSAAFLLTAAIFVFAQSSLWAVWEGNAGVGSAGSFPGSGMYVLSDMFPKNTMVDIRNLETGLSARAVVVGKSGVPGLVASVSPEVAGTLNIQSGSVSRVRISVPLETSERTEVSAPDSFDRMETLDPDLNPAAMVAMESGSGTDAAPAAETPETAEAAETTPDLPSAEEENPVVAAENPVTEAGEEIVLDPAPAGEVASSEEVVFPEEVVSAEETVPAEESAADSPDPFIPEAAAEETAEVVLVPAEMNPPVAPEIPPEEAVPEVGPVAQIPPEPAQPDAPVPEVGPVVSPETAGEAEDRAVPSVEPLSGPETGETAEQKTAPVVAEEKGGESAAEDAAPATEKPDNESVFITEYLYVPEEEPVVSVPAPSVPADSVELAEGYYVQIGSYTDSANVQRLVASYSGRYPLAFVDAGSGGVPAKKVLVGKLDSDETGAVLEFFRKEGFRDAFVFCVR</sequence>
<organism evidence="4 5">
    <name type="scientific">Candidatus Avitreponema avistercoris</name>
    <dbReference type="NCBI Taxonomy" id="2840705"/>
    <lineage>
        <taxon>Bacteria</taxon>
        <taxon>Pseudomonadati</taxon>
        <taxon>Spirochaetota</taxon>
        <taxon>Spirochaetia</taxon>
        <taxon>Spirochaetales</taxon>
        <taxon>Candidatus Avitreponema</taxon>
    </lineage>
</organism>
<gene>
    <name evidence="4" type="ORF">IAA96_05495</name>
</gene>
<protein>
    <submittedName>
        <fullName evidence="4">SPOR domain-containing protein</fullName>
    </submittedName>
</protein>
<proteinExistence type="predicted"/>
<feature type="signal peptide" evidence="2">
    <location>
        <begin position="1"/>
        <end position="17"/>
    </location>
</feature>
<dbReference type="InterPro" id="IPR007730">
    <property type="entry name" value="SPOR-like_dom"/>
</dbReference>
<name>A0A9D9EN72_9SPIR</name>
<evidence type="ECO:0000313" key="4">
    <source>
        <dbReference type="EMBL" id="MBO8450544.1"/>
    </source>
</evidence>
<dbReference type="AlphaFoldDB" id="A0A9D9EN72"/>
<feature type="compositionally biased region" description="Low complexity" evidence="1">
    <location>
        <begin position="284"/>
        <end position="294"/>
    </location>
</feature>
<keyword evidence="2" id="KW-0732">Signal</keyword>
<reference evidence="4" key="1">
    <citation type="submission" date="2020-10" db="EMBL/GenBank/DDBJ databases">
        <authorList>
            <person name="Gilroy R."/>
        </authorList>
    </citation>
    <scope>NUCLEOTIDE SEQUENCE</scope>
    <source>
        <strain evidence="4">B3-4054</strain>
    </source>
</reference>
<evidence type="ECO:0000259" key="3">
    <source>
        <dbReference type="Pfam" id="PF05036"/>
    </source>
</evidence>
<dbReference type="GO" id="GO:0042834">
    <property type="term" value="F:peptidoglycan binding"/>
    <property type="evidence" value="ECO:0007669"/>
    <property type="project" value="InterPro"/>
</dbReference>
<accession>A0A9D9EN72</accession>
<feature type="compositionally biased region" description="Low complexity" evidence="1">
    <location>
        <begin position="147"/>
        <end position="164"/>
    </location>
</feature>
<feature type="chain" id="PRO_5039000897" evidence="2">
    <location>
        <begin position="18"/>
        <end position="457"/>
    </location>
</feature>
<feature type="region of interest" description="Disordered" evidence="1">
    <location>
        <begin position="267"/>
        <end position="347"/>
    </location>
</feature>
<evidence type="ECO:0000313" key="5">
    <source>
        <dbReference type="Proteomes" id="UP000823616"/>
    </source>
</evidence>
<dbReference type="EMBL" id="JADIMS010000099">
    <property type="protein sequence ID" value="MBO8450544.1"/>
    <property type="molecule type" value="Genomic_DNA"/>
</dbReference>
<reference evidence="4" key="2">
    <citation type="journal article" date="2021" name="PeerJ">
        <title>Extensive microbial diversity within the chicken gut microbiome revealed by metagenomics and culture.</title>
        <authorList>
            <person name="Gilroy R."/>
            <person name="Ravi A."/>
            <person name="Getino M."/>
            <person name="Pursley I."/>
            <person name="Horton D.L."/>
            <person name="Alikhan N.F."/>
            <person name="Baker D."/>
            <person name="Gharbi K."/>
            <person name="Hall N."/>
            <person name="Watson M."/>
            <person name="Adriaenssens E.M."/>
            <person name="Foster-Nyarko E."/>
            <person name="Jarju S."/>
            <person name="Secka A."/>
            <person name="Antonio M."/>
            <person name="Oren A."/>
            <person name="Chaudhuri R.R."/>
            <person name="La Ragione R."/>
            <person name="Hildebrand F."/>
            <person name="Pallen M.J."/>
        </authorList>
    </citation>
    <scope>NUCLEOTIDE SEQUENCE</scope>
    <source>
        <strain evidence="4">B3-4054</strain>
    </source>
</reference>
<evidence type="ECO:0000256" key="2">
    <source>
        <dbReference type="SAM" id="SignalP"/>
    </source>
</evidence>
<feature type="compositionally biased region" description="Pro residues" evidence="1">
    <location>
        <begin position="272"/>
        <end position="283"/>
    </location>
</feature>
<evidence type="ECO:0000256" key="1">
    <source>
        <dbReference type="SAM" id="MobiDB-lite"/>
    </source>
</evidence>
<feature type="region of interest" description="Disordered" evidence="1">
    <location>
        <begin position="141"/>
        <end position="173"/>
    </location>
</feature>
<comment type="caution">
    <text evidence="4">The sequence shown here is derived from an EMBL/GenBank/DDBJ whole genome shotgun (WGS) entry which is preliminary data.</text>
</comment>
<dbReference type="Proteomes" id="UP000823616">
    <property type="component" value="Unassembled WGS sequence"/>
</dbReference>
<dbReference type="Pfam" id="PF05036">
    <property type="entry name" value="SPOR"/>
    <property type="match status" value="1"/>
</dbReference>